<dbReference type="InterPro" id="IPR008949">
    <property type="entry name" value="Isoprenoid_synthase_dom_sf"/>
</dbReference>
<dbReference type="PROSITE" id="PS01045">
    <property type="entry name" value="SQUALEN_PHYTOEN_SYN_2"/>
    <property type="match status" value="1"/>
</dbReference>
<proteinExistence type="predicted"/>
<dbReference type="SFLD" id="SFLDG01018">
    <property type="entry name" value="Squalene/Phytoene_Synthase_Lik"/>
    <property type="match status" value="1"/>
</dbReference>
<dbReference type="InterPro" id="IPR019845">
    <property type="entry name" value="Squalene/phytoene_synthase_CS"/>
</dbReference>
<comment type="caution">
    <text evidence="2">The sequence shown here is derived from an EMBL/GenBank/DDBJ whole genome shotgun (WGS) entry which is preliminary data.</text>
</comment>
<keyword evidence="1" id="KW-0808">Transferase</keyword>
<evidence type="ECO:0000256" key="1">
    <source>
        <dbReference type="ARBA" id="ARBA00022679"/>
    </source>
</evidence>
<dbReference type="GO" id="GO:0016117">
    <property type="term" value="P:carotenoid biosynthetic process"/>
    <property type="evidence" value="ECO:0007669"/>
    <property type="project" value="UniProtKB-ARBA"/>
</dbReference>
<sequence length="278" mass="32659">MKKLFDELSYKISKQTTKQYSTSFSLGILALSPKIRNSIYAIYGYVRLADEIVDSFHGFDRTTLLARFREQTNQALEEKISLNPILQAFQETIHRYEIDVKLINQFLKSMEMDLQKIDYDSELYKEYILGSAEVVGLMCLHIFVDGNKEKYNQLKPSAMKLGSAFQKVNFLRDMKDDYQILGRTYFPNVDISYFDNVVKSQIEKEIYAEFEEALEGIKKLPNSSRFGVYLAYRYYISLFRKIKKTSAHNIINQRIRISNGRKFSLMMSSYVQYKMSFL</sequence>
<dbReference type="GO" id="GO:0051996">
    <property type="term" value="F:squalene synthase [NAD(P)H] activity"/>
    <property type="evidence" value="ECO:0007669"/>
    <property type="project" value="InterPro"/>
</dbReference>
<dbReference type="EMBL" id="QNVS01000084">
    <property type="protein sequence ID" value="REC51009.1"/>
    <property type="molecule type" value="Genomic_DNA"/>
</dbReference>
<organism evidence="2 3">
    <name type="scientific">Chryseobacterium piscium</name>
    <dbReference type="NCBI Taxonomy" id="333702"/>
    <lineage>
        <taxon>Bacteria</taxon>
        <taxon>Pseudomonadati</taxon>
        <taxon>Bacteroidota</taxon>
        <taxon>Flavobacteriia</taxon>
        <taxon>Flavobacteriales</taxon>
        <taxon>Weeksellaceae</taxon>
        <taxon>Chryseobacterium group</taxon>
        <taxon>Chryseobacterium</taxon>
    </lineage>
</organism>
<dbReference type="InterPro" id="IPR044843">
    <property type="entry name" value="Trans_IPPS_bact-type"/>
</dbReference>
<protein>
    <submittedName>
        <fullName evidence="2">Phytoene/squalene synthase family protein</fullName>
    </submittedName>
</protein>
<dbReference type="InterPro" id="IPR033904">
    <property type="entry name" value="Trans_IPPS_HH"/>
</dbReference>
<dbReference type="GO" id="GO:0004311">
    <property type="term" value="F:geranylgeranyl diphosphate synthase activity"/>
    <property type="evidence" value="ECO:0007669"/>
    <property type="project" value="InterPro"/>
</dbReference>
<dbReference type="SFLD" id="SFLDS00005">
    <property type="entry name" value="Isoprenoid_Synthase_Type_I"/>
    <property type="match status" value="1"/>
</dbReference>
<dbReference type="SUPFAM" id="SSF48576">
    <property type="entry name" value="Terpenoid synthases"/>
    <property type="match status" value="1"/>
</dbReference>
<dbReference type="RefSeq" id="WP_115951553.1">
    <property type="nucleotide sequence ID" value="NZ_QNVS01000084.1"/>
</dbReference>
<dbReference type="Pfam" id="PF00494">
    <property type="entry name" value="SQS_PSY"/>
    <property type="match status" value="1"/>
</dbReference>
<dbReference type="InterPro" id="IPR002060">
    <property type="entry name" value="Squ/phyt_synthse"/>
</dbReference>
<reference evidence="2 3" key="1">
    <citation type="journal article" date="2006" name="Int. J. Syst. Evol. Microbiol.">
        <title>Chryseobacterium piscium sp. nov., isolated from fish of the South Atlantic Ocean off South Africa.</title>
        <authorList>
            <person name="de Beer H."/>
            <person name="Hugo C.J."/>
            <person name="Jooste P.J."/>
            <person name="Vancanneyt M."/>
            <person name="Coenye T."/>
            <person name="Vandamme P."/>
        </authorList>
    </citation>
    <scope>NUCLEOTIDE SEQUENCE [LARGE SCALE GENOMIC DNA]</scope>
    <source>
        <strain evidence="2 3">CCUG 51923</strain>
    </source>
</reference>
<dbReference type="Gene3D" id="1.10.600.10">
    <property type="entry name" value="Farnesyl Diphosphate Synthase"/>
    <property type="match status" value="1"/>
</dbReference>
<gene>
    <name evidence="2" type="ORF">DRF62_18075</name>
</gene>
<evidence type="ECO:0000313" key="3">
    <source>
        <dbReference type="Proteomes" id="UP000256512"/>
    </source>
</evidence>
<accession>A0A3D9BC30</accession>
<dbReference type="PANTHER" id="PTHR31480">
    <property type="entry name" value="BIFUNCTIONAL LYCOPENE CYCLASE/PHYTOENE SYNTHASE"/>
    <property type="match status" value="1"/>
</dbReference>
<evidence type="ECO:0000313" key="2">
    <source>
        <dbReference type="EMBL" id="REC51009.1"/>
    </source>
</evidence>
<dbReference type="AlphaFoldDB" id="A0A3D9BC30"/>
<dbReference type="CDD" id="cd00683">
    <property type="entry name" value="Trans_IPPS_HH"/>
    <property type="match status" value="1"/>
</dbReference>
<dbReference type="SFLD" id="SFLDG01212">
    <property type="entry name" value="Phytoene_synthase_like"/>
    <property type="match status" value="1"/>
</dbReference>
<dbReference type="Proteomes" id="UP000256512">
    <property type="component" value="Unassembled WGS sequence"/>
</dbReference>
<name>A0A3D9BC30_9FLAO</name>
<keyword evidence="3" id="KW-1185">Reference proteome</keyword>